<keyword evidence="5" id="KW-1185">Reference proteome</keyword>
<reference evidence="3 5" key="2">
    <citation type="submission" date="2018-12" db="EMBL/GenBank/DDBJ databases">
        <title>Legionella sp,whole genome shotgun sequence.</title>
        <authorList>
            <person name="Wu H."/>
        </authorList>
    </citation>
    <scope>NUCLEOTIDE SEQUENCE [LARGE SCALE GENOMIC DNA]</scope>
    <source>
        <strain evidence="3">Km489</strain>
        <strain evidence="5">km489</strain>
    </source>
</reference>
<protein>
    <submittedName>
        <fullName evidence="2">Uncharacterized protein</fullName>
    </submittedName>
</protein>
<feature type="coiled-coil region" evidence="1">
    <location>
        <begin position="162"/>
        <end position="189"/>
    </location>
</feature>
<proteinExistence type="predicted"/>
<dbReference type="RefSeq" id="WP_110144149.1">
    <property type="nucleotide sequence ID" value="NZ_QHJG01000052.1"/>
</dbReference>
<dbReference type="Proteomes" id="UP000287374">
    <property type="component" value="Unassembled WGS sequence"/>
</dbReference>
<gene>
    <name evidence="2" type="ORF">DGG96_19495</name>
    <name evidence="3" type="ORF">ELY20_16260</name>
</gene>
<feature type="coiled-coil region" evidence="1">
    <location>
        <begin position="237"/>
        <end position="264"/>
    </location>
</feature>
<organism evidence="2 4">
    <name type="scientific">Legionella qingyii</name>
    <dbReference type="NCBI Taxonomy" id="2184757"/>
    <lineage>
        <taxon>Bacteria</taxon>
        <taxon>Pseudomonadati</taxon>
        <taxon>Pseudomonadota</taxon>
        <taxon>Gammaproteobacteria</taxon>
        <taxon>Legionellales</taxon>
        <taxon>Legionellaceae</taxon>
        <taxon>Legionella</taxon>
    </lineage>
</organism>
<dbReference type="EMBL" id="QHJG01000052">
    <property type="protein sequence ID" value="PWY53964.1"/>
    <property type="molecule type" value="Genomic_DNA"/>
</dbReference>
<evidence type="ECO:0000313" key="5">
    <source>
        <dbReference type="Proteomes" id="UP000287374"/>
    </source>
</evidence>
<keyword evidence="1" id="KW-0175">Coiled coil</keyword>
<dbReference type="AlphaFoldDB" id="A0A317TX28"/>
<name>A0A317TX28_9GAMM</name>
<evidence type="ECO:0000313" key="3">
    <source>
        <dbReference type="EMBL" id="RUR18928.1"/>
    </source>
</evidence>
<evidence type="ECO:0000313" key="4">
    <source>
        <dbReference type="Proteomes" id="UP000247152"/>
    </source>
</evidence>
<dbReference type="OrthoDB" id="5648498at2"/>
<dbReference type="Proteomes" id="UP000247152">
    <property type="component" value="Unassembled WGS sequence"/>
</dbReference>
<feature type="coiled-coil region" evidence="1">
    <location>
        <begin position="320"/>
        <end position="378"/>
    </location>
</feature>
<accession>A0A317TX28</accession>
<dbReference type="EMBL" id="RZGX01000033">
    <property type="protein sequence ID" value="RUR18928.1"/>
    <property type="molecule type" value="Genomic_DNA"/>
</dbReference>
<sequence length="498" mass="58009">MLEFYAWNPRNNDKKEIHGSLKGIAKAVAQGGNVGHMSLAVTLYENTHDLNAVDKQFEKLKFQKAMPIYETVKTGEQNGIGFYKRGRKLNGLSAFLSLWPGDEGVNRFRAIQSLFRIGGKIKPIFSEKLQMDMREEWSDPTPEKSSTHARVIEHHRGSEFQLSELSQKKEVLEKKIGELDKQRKEIRLELEKKGRFPKTALEKKLEARIEKKRLEQRTTADVFNLLAQKGLKNIDGALVAMQHKEKLEKELKILKLEFHNALLNADIPKIYAYIEGYRQLTSEFNKINTFYENAPDSNKIRSYLLLYLQQFPQNEDAKQLLLLQEQISDKMNKLHNIEKEELRVNELISQYESVKKELDDLNKERNDIELEIENREVTEGLNPDYTVSLPTFESGQPYFLDEIAILKKMQQIMHDPKFKYDLFDKNCARGVKDCVMAGLSTKTRDAIKNLPDFSKHFFETRFIETPVSVIDWIFKLKHYLNELNNEPKLQSVTTNHKI</sequence>
<comment type="caution">
    <text evidence="2">The sequence shown here is derived from an EMBL/GenBank/DDBJ whole genome shotgun (WGS) entry which is preliminary data.</text>
</comment>
<reference evidence="2 4" key="1">
    <citation type="submission" date="2018-05" db="EMBL/GenBank/DDBJ databases">
        <title>Legionella qingyii sp.nov., whole genome shotgun sequence.</title>
        <authorList>
            <person name="Wu H."/>
            <person name="Zhu Q."/>
            <person name="Hu C."/>
        </authorList>
    </citation>
    <scope>NUCLEOTIDE SEQUENCE [LARGE SCALE GENOMIC DNA]</scope>
    <source>
        <strain evidence="2 4">HEB18</strain>
    </source>
</reference>
<evidence type="ECO:0000256" key="1">
    <source>
        <dbReference type="SAM" id="Coils"/>
    </source>
</evidence>
<evidence type="ECO:0000313" key="2">
    <source>
        <dbReference type="EMBL" id="PWY53964.1"/>
    </source>
</evidence>